<dbReference type="SUPFAM" id="SSF52402">
    <property type="entry name" value="Adenine nucleotide alpha hydrolases-like"/>
    <property type="match status" value="1"/>
</dbReference>
<dbReference type="InterPro" id="IPR035107">
    <property type="entry name" value="tRNA_thiolation_TtcA_Ctu1"/>
</dbReference>
<gene>
    <name evidence="3" type="ORF">N495_00840</name>
</gene>
<dbReference type="PANTHER" id="PTHR43686">
    <property type="entry name" value="SULFURTRANSFERASE-RELATED"/>
    <property type="match status" value="1"/>
</dbReference>
<comment type="caution">
    <text evidence="3">The sequence shown here is derived from an EMBL/GenBank/DDBJ whole genome shotgun (WGS) entry which is preliminary data.</text>
</comment>
<dbReference type="OrthoDB" id="9801054at2"/>
<proteinExistence type="predicted"/>
<accession>A0A0D1APW7</accession>
<evidence type="ECO:0000313" key="4">
    <source>
        <dbReference type="Proteomes" id="UP000032250"/>
    </source>
</evidence>
<dbReference type="Pfam" id="PF01171">
    <property type="entry name" value="ATP_bind_3"/>
    <property type="match status" value="1"/>
</dbReference>
<evidence type="ECO:0000256" key="1">
    <source>
        <dbReference type="ARBA" id="ARBA00022679"/>
    </source>
</evidence>
<dbReference type="EMBL" id="JXSU01000006">
    <property type="protein sequence ID" value="KIS25159.1"/>
    <property type="molecule type" value="Genomic_DNA"/>
</dbReference>
<dbReference type="PATRIC" id="fig|1379739.3.peg.468"/>
<evidence type="ECO:0000259" key="2">
    <source>
        <dbReference type="Pfam" id="PF01171"/>
    </source>
</evidence>
<sequence>MQKLLGKLRRAMGDFNLIQNGDKIAVGLSGGKDSIALLHLLKKYQSFSPEKFDLIAITLDTMTGADFSPLESVCSNINVPLYIYKTPIKEIVFDVRKEKNPCSLCANLRRGALNNYSKKLGCNKIALGHHKNDAIETLLMSMLYEGRVSCFSPRTYLNKADITIIRPMIYIDELAIKSMVKRYNLPIIKNPCPANGNTKRQYMKELTYTLEKDIPKVKDRLLGCLNNTNQINLWDKDKIE</sequence>
<dbReference type="CDD" id="cd24138">
    <property type="entry name" value="TtcA-like"/>
    <property type="match status" value="1"/>
</dbReference>
<dbReference type="InterPro" id="IPR014729">
    <property type="entry name" value="Rossmann-like_a/b/a_fold"/>
</dbReference>
<reference evidence="3 4" key="1">
    <citation type="submission" date="2014-06" db="EMBL/GenBank/DDBJ databases">
        <title>Genome characterization of distinct group I Clostridium botulinum lineages.</title>
        <authorList>
            <person name="Giordani F."/>
            <person name="Anselmo A."/>
            <person name="Fillo S."/>
            <person name="Palozzi A.M."/>
            <person name="Fortunato A."/>
            <person name="Gentile B."/>
            <person name="Ciammaruconi A."/>
            <person name="Anniballi F."/>
            <person name="De Medici D."/>
            <person name="Lista F."/>
        </authorList>
    </citation>
    <scope>NUCLEOTIDE SEQUENCE [LARGE SCALE GENOMIC DNA]</scope>
    <source>
        <strain evidence="3 4">B2 450</strain>
    </source>
</reference>
<name>A0A0D1APW7_CLOBO</name>
<dbReference type="Gene3D" id="3.40.50.620">
    <property type="entry name" value="HUPs"/>
    <property type="match status" value="1"/>
</dbReference>
<evidence type="ECO:0000313" key="3">
    <source>
        <dbReference type="EMBL" id="KIS25159.1"/>
    </source>
</evidence>
<feature type="domain" description="tRNA(Ile)-lysidine/2-thiocytidine synthase N-terminal" evidence="2">
    <location>
        <begin position="23"/>
        <end position="200"/>
    </location>
</feature>
<dbReference type="RefSeq" id="WP_003487842.1">
    <property type="nucleotide sequence ID" value="NZ_JXSU01000006.1"/>
</dbReference>
<dbReference type="GO" id="GO:0016740">
    <property type="term" value="F:transferase activity"/>
    <property type="evidence" value="ECO:0007669"/>
    <property type="project" value="UniProtKB-KW"/>
</dbReference>
<dbReference type="HOGENOM" id="CLU_026481_5_2_9"/>
<dbReference type="GO" id="GO:0008033">
    <property type="term" value="P:tRNA processing"/>
    <property type="evidence" value="ECO:0007669"/>
    <property type="project" value="InterPro"/>
</dbReference>
<dbReference type="PIRSF" id="PIRSF004976">
    <property type="entry name" value="ATPase_YdaO"/>
    <property type="match status" value="1"/>
</dbReference>
<dbReference type="AlphaFoldDB" id="A0A0D1APW7"/>
<organism evidence="3 4">
    <name type="scientific">Clostridium botulinum B2 450</name>
    <dbReference type="NCBI Taxonomy" id="1379739"/>
    <lineage>
        <taxon>Bacteria</taxon>
        <taxon>Bacillati</taxon>
        <taxon>Bacillota</taxon>
        <taxon>Clostridia</taxon>
        <taxon>Eubacteriales</taxon>
        <taxon>Clostridiaceae</taxon>
        <taxon>Clostridium</taxon>
    </lineage>
</organism>
<dbReference type="Proteomes" id="UP000032250">
    <property type="component" value="Unassembled WGS sequence"/>
</dbReference>
<protein>
    <submittedName>
        <fullName evidence="3">ATPase</fullName>
    </submittedName>
</protein>
<keyword evidence="1" id="KW-0808">Transferase</keyword>
<dbReference type="InterPro" id="IPR011063">
    <property type="entry name" value="TilS/TtcA_N"/>
</dbReference>
<dbReference type="PANTHER" id="PTHR43686:SF1">
    <property type="entry name" value="AMINOTRAN_5 DOMAIN-CONTAINING PROTEIN"/>
    <property type="match status" value="1"/>
</dbReference>